<evidence type="ECO:0000256" key="1">
    <source>
        <dbReference type="ARBA" id="ARBA00006484"/>
    </source>
</evidence>
<accession>A0A9W9VG12</accession>
<dbReference type="CDD" id="cd05233">
    <property type="entry name" value="SDR_c"/>
    <property type="match status" value="1"/>
</dbReference>
<dbReference type="InterPro" id="IPR002347">
    <property type="entry name" value="SDR_fam"/>
</dbReference>
<comment type="similarity">
    <text evidence="1">Belongs to the short-chain dehydrogenases/reductases (SDR) family.</text>
</comment>
<evidence type="ECO:0000256" key="2">
    <source>
        <dbReference type="ARBA" id="ARBA00022857"/>
    </source>
</evidence>
<dbReference type="GO" id="GO:0006633">
    <property type="term" value="P:fatty acid biosynthetic process"/>
    <property type="evidence" value="ECO:0007669"/>
    <property type="project" value="TreeGrafter"/>
</dbReference>
<evidence type="ECO:0000313" key="3">
    <source>
        <dbReference type="EMBL" id="KAJ5380622.1"/>
    </source>
</evidence>
<reference evidence="3" key="1">
    <citation type="submission" date="2022-11" db="EMBL/GenBank/DDBJ databases">
        <authorList>
            <person name="Petersen C."/>
        </authorList>
    </citation>
    <scope>NUCLEOTIDE SEQUENCE</scope>
    <source>
        <strain evidence="3">IBT 29864</strain>
    </source>
</reference>
<dbReference type="Gene3D" id="3.40.50.720">
    <property type="entry name" value="NAD(P)-binding Rossmann-like Domain"/>
    <property type="match status" value="1"/>
</dbReference>
<dbReference type="EMBL" id="JAPZBS010000002">
    <property type="protein sequence ID" value="KAJ5380622.1"/>
    <property type="molecule type" value="Genomic_DNA"/>
</dbReference>
<dbReference type="Proteomes" id="UP001147782">
    <property type="component" value="Unassembled WGS sequence"/>
</dbReference>
<keyword evidence="4" id="KW-1185">Reference proteome</keyword>
<dbReference type="GO" id="GO:0048038">
    <property type="term" value="F:quinone binding"/>
    <property type="evidence" value="ECO:0007669"/>
    <property type="project" value="TreeGrafter"/>
</dbReference>
<dbReference type="PRINTS" id="PR00081">
    <property type="entry name" value="GDHRDH"/>
</dbReference>
<organism evidence="3 4">
    <name type="scientific">Penicillium cataractarum</name>
    <dbReference type="NCBI Taxonomy" id="2100454"/>
    <lineage>
        <taxon>Eukaryota</taxon>
        <taxon>Fungi</taxon>
        <taxon>Dikarya</taxon>
        <taxon>Ascomycota</taxon>
        <taxon>Pezizomycotina</taxon>
        <taxon>Eurotiomycetes</taxon>
        <taxon>Eurotiomycetidae</taxon>
        <taxon>Eurotiales</taxon>
        <taxon>Aspergillaceae</taxon>
        <taxon>Penicillium</taxon>
    </lineage>
</organism>
<dbReference type="PANTHER" id="PTHR42760">
    <property type="entry name" value="SHORT-CHAIN DEHYDROGENASES/REDUCTASES FAMILY MEMBER"/>
    <property type="match status" value="1"/>
</dbReference>
<dbReference type="GO" id="GO:0016616">
    <property type="term" value="F:oxidoreductase activity, acting on the CH-OH group of donors, NAD or NADP as acceptor"/>
    <property type="evidence" value="ECO:0007669"/>
    <property type="project" value="TreeGrafter"/>
</dbReference>
<comment type="caution">
    <text evidence="3">The sequence shown here is derived from an EMBL/GenBank/DDBJ whole genome shotgun (WGS) entry which is preliminary data.</text>
</comment>
<dbReference type="InterPro" id="IPR036291">
    <property type="entry name" value="NAD(P)-bd_dom_sf"/>
</dbReference>
<dbReference type="PANTHER" id="PTHR42760:SF122">
    <property type="entry name" value="NAD(P)-BINDING PROTEIN"/>
    <property type="match status" value="1"/>
</dbReference>
<dbReference type="OrthoDB" id="1933717at2759"/>
<reference evidence="3" key="2">
    <citation type="journal article" date="2023" name="IMA Fungus">
        <title>Comparative genomic study of the Penicillium genus elucidates a diverse pangenome and 15 lateral gene transfer events.</title>
        <authorList>
            <person name="Petersen C."/>
            <person name="Sorensen T."/>
            <person name="Nielsen M.R."/>
            <person name="Sondergaard T.E."/>
            <person name="Sorensen J.L."/>
            <person name="Fitzpatrick D.A."/>
            <person name="Frisvad J.C."/>
            <person name="Nielsen K.L."/>
        </authorList>
    </citation>
    <scope>NUCLEOTIDE SEQUENCE</scope>
    <source>
        <strain evidence="3">IBT 29864</strain>
    </source>
</reference>
<name>A0A9W9VG12_9EURO</name>
<evidence type="ECO:0000313" key="4">
    <source>
        <dbReference type="Proteomes" id="UP001147782"/>
    </source>
</evidence>
<protein>
    <submittedName>
        <fullName evidence="3">Uncharacterized protein</fullName>
    </submittedName>
</protein>
<dbReference type="GeneID" id="81435158"/>
<keyword evidence="2" id="KW-0521">NADP</keyword>
<gene>
    <name evidence="3" type="ORF">N7496_003050</name>
</gene>
<dbReference type="RefSeq" id="XP_056558193.1">
    <property type="nucleotide sequence ID" value="XM_056695981.1"/>
</dbReference>
<dbReference type="AlphaFoldDB" id="A0A9W9VG12"/>
<sequence length="304" mass="32044">MNPPLPSLTSTWHNATYPAISPSRAELSAAGKTIIITGAGSGIGRATAQSFAKAGASKIVLIGRNVATLRETQASLECSSSIHVADVTDEKALAAVAAATGTWDVMILAAGYISPLASIRDSSVDDWWQSFETNVKGTMIASKVFLPTANPNRAAVVAFTAVVVFPAAQLVNLSGYITSKLAVIKLMEFLAAENPNVFAAALHPGMIETKIFRGSGADPSKLPMDTGEAGLINTKVCSEANSLRLIVELPADFSVWLTSVEAAFLNGRSVWANWDVQELKAKEDEIRSGLLLTSGVYGWPFTSS</sequence>
<dbReference type="SUPFAM" id="SSF51735">
    <property type="entry name" value="NAD(P)-binding Rossmann-fold domains"/>
    <property type="match status" value="1"/>
</dbReference>
<dbReference type="Pfam" id="PF00106">
    <property type="entry name" value="adh_short"/>
    <property type="match status" value="1"/>
</dbReference>
<proteinExistence type="inferred from homology"/>